<feature type="non-terminal residue" evidence="1">
    <location>
        <position position="1"/>
    </location>
</feature>
<comment type="caution">
    <text evidence="1">The sequence shown here is derived from an EMBL/GenBank/DDBJ whole genome shotgun (WGS) entry which is preliminary data.</text>
</comment>
<dbReference type="Gene3D" id="3.20.20.210">
    <property type="match status" value="1"/>
</dbReference>
<proteinExistence type="predicted"/>
<dbReference type="AlphaFoldDB" id="X1MJ50"/>
<sequence>PIIPDLIAAGVDALAPIEIGAGLALKELKAEFGDRVAFIGGIDLSKFQWARLPHR</sequence>
<evidence type="ECO:0000313" key="1">
    <source>
        <dbReference type="EMBL" id="GAI31303.1"/>
    </source>
</evidence>
<name>X1MJ50_9ZZZZ</name>
<organism evidence="1">
    <name type="scientific">marine sediment metagenome</name>
    <dbReference type="NCBI Taxonomy" id="412755"/>
    <lineage>
        <taxon>unclassified sequences</taxon>
        <taxon>metagenomes</taxon>
        <taxon>ecological metagenomes</taxon>
    </lineage>
</organism>
<accession>X1MJ50</accession>
<reference evidence="1" key="1">
    <citation type="journal article" date="2014" name="Front. Microbiol.">
        <title>High frequency of phylogenetically diverse reductive dehalogenase-homologous genes in deep subseafloor sedimentary metagenomes.</title>
        <authorList>
            <person name="Kawai M."/>
            <person name="Futagami T."/>
            <person name="Toyoda A."/>
            <person name="Takaki Y."/>
            <person name="Nishi S."/>
            <person name="Hori S."/>
            <person name="Arai W."/>
            <person name="Tsubouchi T."/>
            <person name="Morono Y."/>
            <person name="Uchiyama I."/>
            <person name="Ito T."/>
            <person name="Fujiyama A."/>
            <person name="Inagaki F."/>
            <person name="Takami H."/>
        </authorList>
    </citation>
    <scope>NUCLEOTIDE SEQUENCE</scope>
    <source>
        <strain evidence="1">Expedition CK06-06</strain>
    </source>
</reference>
<dbReference type="EMBL" id="BARV01014353">
    <property type="protein sequence ID" value="GAI31303.1"/>
    <property type="molecule type" value="Genomic_DNA"/>
</dbReference>
<dbReference type="InterPro" id="IPR038071">
    <property type="entry name" value="UROD/MetE-like_sf"/>
</dbReference>
<protein>
    <submittedName>
        <fullName evidence="1">Uncharacterized protein</fullName>
    </submittedName>
</protein>
<gene>
    <name evidence="1" type="ORF">S06H3_25133</name>
</gene>